<name>A0A8J2XRV2_9GAMM</name>
<comment type="caution">
    <text evidence="6">The sequence shown here is derived from an EMBL/GenBank/DDBJ whole genome shotgun (WGS) entry which is preliminary data.</text>
</comment>
<dbReference type="Gene3D" id="3.30.70.270">
    <property type="match status" value="1"/>
</dbReference>
<evidence type="ECO:0000313" key="6">
    <source>
        <dbReference type="EMBL" id="GGA88441.1"/>
    </source>
</evidence>
<feature type="transmembrane region" description="Helical" evidence="4">
    <location>
        <begin position="246"/>
        <end position="264"/>
    </location>
</feature>
<keyword evidence="7" id="KW-1185">Reference proteome</keyword>
<dbReference type="NCBIfam" id="TIGR00254">
    <property type="entry name" value="GGDEF"/>
    <property type="match status" value="1"/>
</dbReference>
<evidence type="ECO:0000256" key="3">
    <source>
        <dbReference type="ARBA" id="ARBA00034247"/>
    </source>
</evidence>
<proteinExistence type="predicted"/>
<reference evidence="7" key="1">
    <citation type="journal article" date="2019" name="Int. J. Syst. Evol. Microbiol.">
        <title>The Global Catalogue of Microorganisms (GCM) 10K type strain sequencing project: providing services to taxonomists for standard genome sequencing and annotation.</title>
        <authorList>
            <consortium name="The Broad Institute Genomics Platform"/>
            <consortium name="The Broad Institute Genome Sequencing Center for Infectious Disease"/>
            <person name="Wu L."/>
            <person name="Ma J."/>
        </authorList>
    </citation>
    <scope>NUCLEOTIDE SEQUENCE [LARGE SCALE GENOMIC DNA]</scope>
    <source>
        <strain evidence="7">CGMCC 1.10130</strain>
    </source>
</reference>
<dbReference type="InterPro" id="IPR043128">
    <property type="entry name" value="Rev_trsase/Diguanyl_cyclase"/>
</dbReference>
<dbReference type="CDD" id="cd01949">
    <property type="entry name" value="GGDEF"/>
    <property type="match status" value="1"/>
</dbReference>
<evidence type="ECO:0000256" key="1">
    <source>
        <dbReference type="ARBA" id="ARBA00001946"/>
    </source>
</evidence>
<evidence type="ECO:0000256" key="2">
    <source>
        <dbReference type="ARBA" id="ARBA00012528"/>
    </source>
</evidence>
<protein>
    <recommendedName>
        <fullName evidence="2">diguanylate cyclase</fullName>
        <ecNumber evidence="2">2.7.7.65</ecNumber>
    </recommendedName>
</protein>
<dbReference type="InterPro" id="IPR000160">
    <property type="entry name" value="GGDEF_dom"/>
</dbReference>
<dbReference type="Proteomes" id="UP000619743">
    <property type="component" value="Unassembled WGS sequence"/>
</dbReference>
<dbReference type="SMART" id="SM00267">
    <property type="entry name" value="GGDEF"/>
    <property type="match status" value="1"/>
</dbReference>
<feature type="transmembrane region" description="Helical" evidence="4">
    <location>
        <begin position="100"/>
        <end position="121"/>
    </location>
</feature>
<dbReference type="PROSITE" id="PS50887">
    <property type="entry name" value="GGDEF"/>
    <property type="match status" value="1"/>
</dbReference>
<comment type="catalytic activity">
    <reaction evidence="3">
        <text>2 GTP = 3',3'-c-di-GMP + 2 diphosphate</text>
        <dbReference type="Rhea" id="RHEA:24898"/>
        <dbReference type="ChEBI" id="CHEBI:33019"/>
        <dbReference type="ChEBI" id="CHEBI:37565"/>
        <dbReference type="ChEBI" id="CHEBI:58805"/>
        <dbReference type="EC" id="2.7.7.65"/>
    </reaction>
</comment>
<dbReference type="GO" id="GO:0052621">
    <property type="term" value="F:diguanylate cyclase activity"/>
    <property type="evidence" value="ECO:0007669"/>
    <property type="project" value="UniProtKB-EC"/>
</dbReference>
<gene>
    <name evidence="6" type="ORF">GCM10011369_33230</name>
</gene>
<feature type="transmembrane region" description="Helical" evidence="4">
    <location>
        <begin position="50"/>
        <end position="80"/>
    </location>
</feature>
<dbReference type="EC" id="2.7.7.65" evidence="2"/>
<feature type="domain" description="GGDEF" evidence="5">
    <location>
        <begin position="359"/>
        <end position="490"/>
    </location>
</feature>
<keyword evidence="4" id="KW-0812">Transmembrane</keyword>
<organism evidence="6 7">
    <name type="scientific">Neiella marina</name>
    <dbReference type="NCBI Taxonomy" id="508461"/>
    <lineage>
        <taxon>Bacteria</taxon>
        <taxon>Pseudomonadati</taxon>
        <taxon>Pseudomonadota</taxon>
        <taxon>Gammaproteobacteria</taxon>
        <taxon>Alteromonadales</taxon>
        <taxon>Echinimonadaceae</taxon>
        <taxon>Neiella</taxon>
    </lineage>
</organism>
<evidence type="ECO:0000259" key="5">
    <source>
        <dbReference type="PROSITE" id="PS50887"/>
    </source>
</evidence>
<dbReference type="RefSeq" id="WP_087507336.1">
    <property type="nucleotide sequence ID" value="NZ_BMDX01000024.1"/>
</dbReference>
<comment type="cofactor">
    <cofactor evidence="1">
        <name>Mg(2+)</name>
        <dbReference type="ChEBI" id="CHEBI:18420"/>
    </cofactor>
</comment>
<dbReference type="FunFam" id="3.30.70.270:FF:000001">
    <property type="entry name" value="Diguanylate cyclase domain protein"/>
    <property type="match status" value="1"/>
</dbReference>
<dbReference type="InterPro" id="IPR050469">
    <property type="entry name" value="Diguanylate_Cyclase"/>
</dbReference>
<keyword evidence="4" id="KW-0472">Membrane</keyword>
<dbReference type="OrthoDB" id="9812260at2"/>
<feature type="transmembrane region" description="Helical" evidence="4">
    <location>
        <begin position="17"/>
        <end position="38"/>
    </location>
</feature>
<dbReference type="SUPFAM" id="SSF55073">
    <property type="entry name" value="Nucleotide cyclase"/>
    <property type="match status" value="1"/>
</dbReference>
<dbReference type="Pfam" id="PF00990">
    <property type="entry name" value="GGDEF"/>
    <property type="match status" value="1"/>
</dbReference>
<dbReference type="PANTHER" id="PTHR45138:SF9">
    <property type="entry name" value="DIGUANYLATE CYCLASE DGCM-RELATED"/>
    <property type="match status" value="1"/>
</dbReference>
<evidence type="ECO:0000256" key="4">
    <source>
        <dbReference type="SAM" id="Phobius"/>
    </source>
</evidence>
<feature type="transmembrane region" description="Helical" evidence="4">
    <location>
        <begin position="172"/>
        <end position="192"/>
    </location>
</feature>
<dbReference type="PANTHER" id="PTHR45138">
    <property type="entry name" value="REGULATORY COMPONENTS OF SENSORY TRANSDUCTION SYSTEM"/>
    <property type="match status" value="1"/>
</dbReference>
<dbReference type="InterPro" id="IPR029787">
    <property type="entry name" value="Nucleotide_cyclase"/>
</dbReference>
<keyword evidence="4" id="KW-1133">Transmembrane helix</keyword>
<evidence type="ECO:0000313" key="7">
    <source>
        <dbReference type="Proteomes" id="UP000619743"/>
    </source>
</evidence>
<dbReference type="EMBL" id="BMDX01000024">
    <property type="protein sequence ID" value="GGA88441.1"/>
    <property type="molecule type" value="Genomic_DNA"/>
</dbReference>
<feature type="transmembrane region" description="Helical" evidence="4">
    <location>
        <begin position="133"/>
        <end position="152"/>
    </location>
</feature>
<accession>A0A8J2XRV2</accession>
<sequence length="490" mass="53974">MLAAATNQPQTSVVKKASVMCLLVLLWVPIDGLALLSLHSLERVLWSAEMGYMFALCLYFGWRGAMLCLVAAAISNAFWLMIDIGPVSHLLARLPIESSFVTALSSVSVIFLVTHIYLLFYGQINQGRAHVRLVPAFVAALLASFLVAYINLHGIAYFYDFELEKLGLSPSMLAMAFFSGIVSLSGLFCLLFDWLKLGSKLNWPVKLVLSRQSRPRNRANYFLLLVLAAAAVCLLFYLGNRLQSDVWHMLAGLVIIAAVMHVSIHFSELQTAGAGAMLVSMLAALEHSVLGNSLNDSIEIFLPLLAITVYAQRLIPQMLLEQGRLRRKADSDSLTHLLNRRGFTAAAHIELERAVRYQRPLAVLMLDIDHFKQVNDTHGHQSGDVVLKLVSRSLMRGLRSEAICGRWGGEEFIAVLPECDAKAAEICAERIRRLIGSEKARFATGTVVVTASVGIALMQPNEDLEQVAARADKALYQAKRQGRDQAVLAS</sequence>
<dbReference type="AlphaFoldDB" id="A0A8J2XRV2"/>
<feature type="transmembrane region" description="Helical" evidence="4">
    <location>
        <begin position="221"/>
        <end position="240"/>
    </location>
</feature>